<reference evidence="1" key="1">
    <citation type="journal article" date="2023" name="G3 (Bethesda)">
        <title>A reference genome for the long-term kleptoplast-retaining sea slug Elysia crispata morphotype clarki.</title>
        <authorList>
            <person name="Eastman K.E."/>
            <person name="Pendleton A.L."/>
            <person name="Shaikh M.A."/>
            <person name="Suttiyut T."/>
            <person name="Ogas R."/>
            <person name="Tomko P."/>
            <person name="Gavelis G."/>
            <person name="Widhalm J.R."/>
            <person name="Wisecaver J.H."/>
        </authorList>
    </citation>
    <scope>NUCLEOTIDE SEQUENCE</scope>
    <source>
        <strain evidence="1">ECLA1</strain>
    </source>
</reference>
<protein>
    <submittedName>
        <fullName evidence="1">Uncharacterized protein</fullName>
    </submittedName>
</protein>
<proteinExistence type="predicted"/>
<comment type="caution">
    <text evidence="1">The sequence shown here is derived from an EMBL/GenBank/DDBJ whole genome shotgun (WGS) entry which is preliminary data.</text>
</comment>
<keyword evidence="2" id="KW-1185">Reference proteome</keyword>
<dbReference type="EMBL" id="JAWDGP010002014">
    <property type="protein sequence ID" value="KAK3786099.1"/>
    <property type="molecule type" value="Genomic_DNA"/>
</dbReference>
<evidence type="ECO:0000313" key="1">
    <source>
        <dbReference type="EMBL" id="KAK3786099.1"/>
    </source>
</evidence>
<gene>
    <name evidence="1" type="ORF">RRG08_045485</name>
</gene>
<name>A0AAE1AE01_9GAST</name>
<dbReference type="Proteomes" id="UP001283361">
    <property type="component" value="Unassembled WGS sequence"/>
</dbReference>
<sequence length="66" mass="7168">MASCPSPSPNISRVCRPLSARRLPLTALSPVSDNTPKCRAGTGVKTRGQASMMITCGYQHRMKQKH</sequence>
<dbReference type="AlphaFoldDB" id="A0AAE1AE01"/>
<evidence type="ECO:0000313" key="2">
    <source>
        <dbReference type="Proteomes" id="UP001283361"/>
    </source>
</evidence>
<accession>A0AAE1AE01</accession>
<organism evidence="1 2">
    <name type="scientific">Elysia crispata</name>
    <name type="common">lettuce slug</name>
    <dbReference type="NCBI Taxonomy" id="231223"/>
    <lineage>
        <taxon>Eukaryota</taxon>
        <taxon>Metazoa</taxon>
        <taxon>Spiralia</taxon>
        <taxon>Lophotrochozoa</taxon>
        <taxon>Mollusca</taxon>
        <taxon>Gastropoda</taxon>
        <taxon>Heterobranchia</taxon>
        <taxon>Euthyneura</taxon>
        <taxon>Panpulmonata</taxon>
        <taxon>Sacoglossa</taxon>
        <taxon>Placobranchoidea</taxon>
        <taxon>Plakobranchidae</taxon>
        <taxon>Elysia</taxon>
    </lineage>
</organism>